<feature type="compositionally biased region" description="Basic and acidic residues" evidence="1">
    <location>
        <begin position="100"/>
        <end position="109"/>
    </location>
</feature>
<accession>A0AAV0U386</accession>
<dbReference type="Proteomes" id="UP001162029">
    <property type="component" value="Unassembled WGS sequence"/>
</dbReference>
<keyword evidence="3" id="KW-1185">Reference proteome</keyword>
<dbReference type="AlphaFoldDB" id="A0AAV0U386"/>
<protein>
    <submittedName>
        <fullName evidence="2">Uncharacterized protein</fullName>
    </submittedName>
</protein>
<organism evidence="2 3">
    <name type="scientific">Peronospora destructor</name>
    <dbReference type="NCBI Taxonomy" id="86335"/>
    <lineage>
        <taxon>Eukaryota</taxon>
        <taxon>Sar</taxon>
        <taxon>Stramenopiles</taxon>
        <taxon>Oomycota</taxon>
        <taxon>Peronosporomycetes</taxon>
        <taxon>Peronosporales</taxon>
        <taxon>Peronosporaceae</taxon>
        <taxon>Peronospora</taxon>
    </lineage>
</organism>
<gene>
    <name evidence="2" type="ORF">PDE001_LOCUS4697</name>
</gene>
<feature type="region of interest" description="Disordered" evidence="1">
    <location>
        <begin position="100"/>
        <end position="130"/>
    </location>
</feature>
<reference evidence="2" key="1">
    <citation type="submission" date="2022-12" db="EMBL/GenBank/DDBJ databases">
        <authorList>
            <person name="Webb A."/>
        </authorList>
    </citation>
    <scope>NUCLEOTIDE SEQUENCE</scope>
    <source>
        <strain evidence="2">Pd1</strain>
    </source>
</reference>
<evidence type="ECO:0000313" key="2">
    <source>
        <dbReference type="EMBL" id="CAI5731067.1"/>
    </source>
</evidence>
<proteinExistence type="predicted"/>
<comment type="caution">
    <text evidence="2">The sequence shown here is derived from an EMBL/GenBank/DDBJ whole genome shotgun (WGS) entry which is preliminary data.</text>
</comment>
<dbReference type="EMBL" id="CANTFM010000864">
    <property type="protein sequence ID" value="CAI5731067.1"/>
    <property type="molecule type" value="Genomic_DNA"/>
</dbReference>
<name>A0AAV0U386_9STRA</name>
<evidence type="ECO:0000256" key="1">
    <source>
        <dbReference type="SAM" id="MobiDB-lite"/>
    </source>
</evidence>
<sequence length="130" mass="13459">MDASTSKFKDGIGDGADLERVSACAGILGAIQGLFFGQEFGVKKVTPASFNDAARENGGGKGAVVGGVIDALVMRPLSSDSDMRSSSSETFVVVLESVGEEHQELKRPTDNLGGASAHSDGRTQLRGFHS</sequence>
<evidence type="ECO:0000313" key="3">
    <source>
        <dbReference type="Proteomes" id="UP001162029"/>
    </source>
</evidence>